<dbReference type="GO" id="GO:0003677">
    <property type="term" value="F:DNA binding"/>
    <property type="evidence" value="ECO:0007669"/>
    <property type="project" value="UniProtKB-KW"/>
</dbReference>
<keyword evidence="2" id="KW-0731">Sigma factor</keyword>
<evidence type="ECO:0000256" key="3">
    <source>
        <dbReference type="ARBA" id="ARBA00023125"/>
    </source>
</evidence>
<dbReference type="Pfam" id="PF04542">
    <property type="entry name" value="Sigma70_r2"/>
    <property type="match status" value="1"/>
</dbReference>
<dbReference type="Proteomes" id="UP000325182">
    <property type="component" value="Unassembled WGS sequence"/>
</dbReference>
<organism evidence="6 7">
    <name type="scientific">Rossellomorea vietnamensis</name>
    <dbReference type="NCBI Taxonomy" id="218284"/>
    <lineage>
        <taxon>Bacteria</taxon>
        <taxon>Bacillati</taxon>
        <taxon>Bacillota</taxon>
        <taxon>Bacilli</taxon>
        <taxon>Bacillales</taxon>
        <taxon>Bacillaceae</taxon>
        <taxon>Rossellomorea</taxon>
    </lineage>
</organism>
<keyword evidence="4" id="KW-0804">Transcription</keyword>
<keyword evidence="1" id="KW-0805">Transcription regulation</keyword>
<comment type="caution">
    <text evidence="6">The sequence shown here is derived from an EMBL/GenBank/DDBJ whole genome shotgun (WGS) entry which is preliminary data.</text>
</comment>
<feature type="domain" description="RNA polymerase sigma-70 region 2" evidence="5">
    <location>
        <begin position="38"/>
        <end position="84"/>
    </location>
</feature>
<dbReference type="InterPro" id="IPR014284">
    <property type="entry name" value="RNA_pol_sigma-70_dom"/>
</dbReference>
<dbReference type="GO" id="GO:0006352">
    <property type="term" value="P:DNA-templated transcription initiation"/>
    <property type="evidence" value="ECO:0007669"/>
    <property type="project" value="InterPro"/>
</dbReference>
<protein>
    <submittedName>
        <fullName evidence="6">Sigma-70 family RNA polymerase sigma factor</fullName>
    </submittedName>
</protein>
<dbReference type="InterPro" id="IPR007394">
    <property type="entry name" value="UPF0122"/>
</dbReference>
<dbReference type="PANTHER" id="PTHR30385">
    <property type="entry name" value="SIGMA FACTOR F FLAGELLAR"/>
    <property type="match status" value="1"/>
</dbReference>
<dbReference type="InterPro" id="IPR013324">
    <property type="entry name" value="RNA_pol_sigma_r3/r4-like"/>
</dbReference>
<keyword evidence="3" id="KW-0238">DNA-binding</keyword>
<evidence type="ECO:0000256" key="1">
    <source>
        <dbReference type="ARBA" id="ARBA00023015"/>
    </source>
</evidence>
<dbReference type="NCBIfam" id="TIGR02937">
    <property type="entry name" value="sigma70-ECF"/>
    <property type="match status" value="1"/>
</dbReference>
<dbReference type="SUPFAM" id="SSF88946">
    <property type="entry name" value="Sigma2 domain of RNA polymerase sigma factors"/>
    <property type="match status" value="1"/>
</dbReference>
<dbReference type="InterPro" id="IPR007627">
    <property type="entry name" value="RNA_pol_sigma70_r2"/>
</dbReference>
<dbReference type="EMBL" id="VTEG01000028">
    <property type="protein sequence ID" value="TYR95703.1"/>
    <property type="molecule type" value="Genomic_DNA"/>
</dbReference>
<evidence type="ECO:0000256" key="2">
    <source>
        <dbReference type="ARBA" id="ARBA00023082"/>
    </source>
</evidence>
<dbReference type="SUPFAM" id="SSF88659">
    <property type="entry name" value="Sigma3 and sigma4 domains of RNA polymerase sigma factors"/>
    <property type="match status" value="1"/>
</dbReference>
<dbReference type="InterPro" id="IPR013325">
    <property type="entry name" value="RNA_pol_sigma_r2"/>
</dbReference>
<dbReference type="Gene3D" id="1.20.140.160">
    <property type="match status" value="1"/>
</dbReference>
<dbReference type="RefSeq" id="WP_148955174.1">
    <property type="nucleotide sequence ID" value="NZ_VTEG01000028.1"/>
</dbReference>
<reference evidence="6 7" key="1">
    <citation type="submission" date="2019-08" db="EMBL/GenBank/DDBJ databases">
        <title>Bacillus genomes from the desert of Cuatro Cienegas, Coahuila.</title>
        <authorList>
            <person name="Olmedo-Alvarez G."/>
        </authorList>
    </citation>
    <scope>NUCLEOTIDE SEQUENCE [LARGE SCALE GENOMIC DNA]</scope>
    <source>
        <strain evidence="6 7">CH128b_4D</strain>
    </source>
</reference>
<sequence length="294" mass="34374">MKTEIVNGLAKKAVECEKAQEEILTLMKSEMRKYIKSRRLYASGYETDDLIQVGLIGVFRSIFTFDETRGDFLPHAIVNGRSAIRVEINRSNNDKHKIIGESVSLQISVGFEQVNGDELTDVTSSGTASSFRTPEEQLDIKEKLALAKNIMNELFTDKGRKVIELYYFGDKKYLQKEIADYLGITKKSVDNHLYRFQLKVKEFHALYKEDKDIFLNSMMDYELDWLKNEPKLMKALVKYHYSGPKKSILELYYFQRHSYDKIEEMGYKRTQIYRVTNSFRNLMRKTLKAKKEVA</sequence>
<gene>
    <name evidence="6" type="ORF">FZC84_21155</name>
</gene>
<name>A0A5D4M345_9BACI</name>
<evidence type="ECO:0000313" key="7">
    <source>
        <dbReference type="Proteomes" id="UP000325182"/>
    </source>
</evidence>
<dbReference type="Gene3D" id="1.10.1740.10">
    <property type="match status" value="1"/>
</dbReference>
<dbReference type="GO" id="GO:0016987">
    <property type="term" value="F:sigma factor activity"/>
    <property type="evidence" value="ECO:0007669"/>
    <property type="project" value="UniProtKB-KW"/>
</dbReference>
<evidence type="ECO:0000259" key="5">
    <source>
        <dbReference type="Pfam" id="PF04542"/>
    </source>
</evidence>
<dbReference type="Pfam" id="PF04297">
    <property type="entry name" value="UPF0122"/>
    <property type="match status" value="1"/>
</dbReference>
<accession>A0A5D4M345</accession>
<dbReference type="AlphaFoldDB" id="A0A5D4M345"/>
<proteinExistence type="predicted"/>
<evidence type="ECO:0000313" key="6">
    <source>
        <dbReference type="EMBL" id="TYR95703.1"/>
    </source>
</evidence>
<evidence type="ECO:0000256" key="4">
    <source>
        <dbReference type="ARBA" id="ARBA00023163"/>
    </source>
</evidence>